<dbReference type="PANTHER" id="PTHR38973:SF1">
    <property type="entry name" value="PLASMID PARTITION PROTEIN B"/>
    <property type="match status" value="1"/>
</dbReference>
<dbReference type="EMBL" id="KP795556">
    <property type="protein sequence ID" value="AKN37903.1"/>
    <property type="molecule type" value="Genomic_DNA"/>
</dbReference>
<evidence type="ECO:0000256" key="1">
    <source>
        <dbReference type="ARBA" id="ARBA00023125"/>
    </source>
</evidence>
<evidence type="ECO:0000313" key="4">
    <source>
        <dbReference type="EMBL" id="AKN37903.1"/>
    </source>
</evidence>
<feature type="domain" description="ParB protein family C-terminal" evidence="3">
    <location>
        <begin position="232"/>
        <end position="353"/>
    </location>
</feature>
<dbReference type="NCBIfam" id="TIGR00180">
    <property type="entry name" value="parB_part"/>
    <property type="match status" value="1"/>
</dbReference>
<dbReference type="AlphaFoldDB" id="A0A0H3ZNL4"/>
<dbReference type="CDD" id="cd16394">
    <property type="entry name" value="sopB_N"/>
    <property type="match status" value="1"/>
</dbReference>
<dbReference type="Gene3D" id="1.10.10.2830">
    <property type="match status" value="1"/>
</dbReference>
<keyword evidence="1" id="KW-0238">DNA-binding</keyword>
<reference evidence="4" key="1">
    <citation type="journal article" date="2015" name="MBio">
        <title>Eco-Evolutionary Dynamics of Episomes among Ecologically Cohesive Bacterial Populations.</title>
        <authorList>
            <person name="Xue H."/>
            <person name="Cordero O.X."/>
            <person name="Camas F.M."/>
            <person name="Trimble W."/>
            <person name="Meyer F."/>
            <person name="Guglielmini J."/>
            <person name="Rocha E.P."/>
            <person name="Polz M.F."/>
        </authorList>
    </citation>
    <scope>NUCLEOTIDE SEQUENCE</scope>
    <source>
        <strain evidence="4">FF_482</strain>
    </source>
</reference>
<protein>
    <submittedName>
        <fullName evidence="4">Chromosome (Plasmid) partitioning protein ParB</fullName>
    </submittedName>
</protein>
<dbReference type="GO" id="GO:0003677">
    <property type="term" value="F:DNA binding"/>
    <property type="evidence" value="ECO:0007669"/>
    <property type="project" value="UniProtKB-KW"/>
</dbReference>
<sequence>MAKKRGAISPLGNTVGSEEAQKNAREANLESLSRQLSSELEKAGESTHAFLARQFGLESVGQAVEWRLASGQCVQFHEVTLSYEQVKQDTFVTFDINGRDQSLLTPESLADLDSLEYQQFYPAVGREVEGKIDILDGSRRRAWFLLQQGKVATFRLLVTKATITVNDAKALAKQLQTAKEHNPREIGLQCLTLMQQDGRTQEDVAKMLNISRQSVGRAVKAASIDERLIALFPVVNELSHTDYELLHKVMKHFESLPDKLSHFIECLSSESPQASEVNNRKEQRVEQIKAALKFETAKTKTESDVVITPLTTFSSKSMYARKRIKGRAFSYEFARLPKSVQESLDEAIASVLSDYQQDK</sequence>
<dbReference type="Pfam" id="PF08775">
    <property type="entry name" value="ParB"/>
    <property type="match status" value="1"/>
</dbReference>
<dbReference type="InterPro" id="IPR004437">
    <property type="entry name" value="ParB/RepB/Spo0J"/>
</dbReference>
<feature type="region of interest" description="Disordered" evidence="2">
    <location>
        <begin position="1"/>
        <end position="28"/>
    </location>
</feature>
<evidence type="ECO:0000256" key="2">
    <source>
        <dbReference type="SAM" id="MobiDB-lite"/>
    </source>
</evidence>
<accession>A0A0H3ZNL4</accession>
<organism evidence="4">
    <name type="scientific">Vibrio sp. FF_482</name>
    <dbReference type="NCBI Taxonomy" id="1652836"/>
    <lineage>
        <taxon>Bacteria</taxon>
        <taxon>Pseudomonadati</taxon>
        <taxon>Pseudomonadota</taxon>
        <taxon>Gammaproteobacteria</taxon>
        <taxon>Vibrionales</taxon>
        <taxon>Vibrionaceae</taxon>
        <taxon>Vibrio</taxon>
    </lineage>
</organism>
<proteinExistence type="predicted"/>
<dbReference type="InterPro" id="IPR014884">
    <property type="entry name" value="ParB_fam_C"/>
</dbReference>
<feature type="compositionally biased region" description="Basic and acidic residues" evidence="2">
    <location>
        <begin position="19"/>
        <end position="28"/>
    </location>
</feature>
<name>A0A0H3ZNL4_9VIBR</name>
<dbReference type="PANTHER" id="PTHR38973">
    <property type="entry name" value="PLASMID PARTITIONING CONTROL PROTEIN-RELATED"/>
    <property type="match status" value="1"/>
</dbReference>
<evidence type="ECO:0000259" key="3">
    <source>
        <dbReference type="Pfam" id="PF08775"/>
    </source>
</evidence>